<dbReference type="EMBL" id="BMXL01000018">
    <property type="protein sequence ID" value="GHD30379.1"/>
    <property type="molecule type" value="Genomic_DNA"/>
</dbReference>
<keyword evidence="2" id="KW-0472">Membrane</keyword>
<dbReference type="Proteomes" id="UP000654947">
    <property type="component" value="Unassembled WGS sequence"/>
</dbReference>
<organism evidence="3 4">
    <name type="scientific">Nocardiopsis kunsanensis</name>
    <dbReference type="NCBI Taxonomy" id="141693"/>
    <lineage>
        <taxon>Bacteria</taxon>
        <taxon>Bacillati</taxon>
        <taxon>Actinomycetota</taxon>
        <taxon>Actinomycetes</taxon>
        <taxon>Streptosporangiales</taxon>
        <taxon>Nocardiopsidaceae</taxon>
        <taxon>Nocardiopsis</taxon>
    </lineage>
</organism>
<evidence type="ECO:0000313" key="4">
    <source>
        <dbReference type="Proteomes" id="UP000654947"/>
    </source>
</evidence>
<name>A0A918XH11_9ACTN</name>
<keyword evidence="2" id="KW-1133">Transmembrane helix</keyword>
<dbReference type="AlphaFoldDB" id="A0A918XH11"/>
<feature type="compositionally biased region" description="Low complexity" evidence="1">
    <location>
        <begin position="94"/>
        <end position="106"/>
    </location>
</feature>
<comment type="caution">
    <text evidence="3">The sequence shown here is derived from an EMBL/GenBank/DDBJ whole genome shotgun (WGS) entry which is preliminary data.</text>
</comment>
<feature type="compositionally biased region" description="Basic and acidic residues" evidence="1">
    <location>
        <begin position="56"/>
        <end position="72"/>
    </location>
</feature>
<protein>
    <submittedName>
        <fullName evidence="3">Uncharacterized protein</fullName>
    </submittedName>
</protein>
<evidence type="ECO:0000256" key="1">
    <source>
        <dbReference type="SAM" id="MobiDB-lite"/>
    </source>
</evidence>
<gene>
    <name evidence="3" type="ORF">GCM10007147_32110</name>
</gene>
<accession>A0A918XH11</accession>
<evidence type="ECO:0000256" key="2">
    <source>
        <dbReference type="SAM" id="Phobius"/>
    </source>
</evidence>
<reference evidence="3 4" key="1">
    <citation type="journal article" date="2014" name="Int. J. Syst. Evol. Microbiol.">
        <title>Complete genome sequence of Corynebacterium casei LMG S-19264T (=DSM 44701T), isolated from a smear-ripened cheese.</title>
        <authorList>
            <consortium name="US DOE Joint Genome Institute (JGI-PGF)"/>
            <person name="Walter F."/>
            <person name="Albersmeier A."/>
            <person name="Kalinowski J."/>
            <person name="Ruckert C."/>
        </authorList>
    </citation>
    <scope>NUCLEOTIDE SEQUENCE [LARGE SCALE GENOMIC DNA]</scope>
    <source>
        <strain evidence="3 4">KCTC 19473</strain>
    </source>
</reference>
<feature type="transmembrane region" description="Helical" evidence="2">
    <location>
        <begin position="24"/>
        <end position="45"/>
    </location>
</feature>
<keyword evidence="2" id="KW-0812">Transmembrane</keyword>
<keyword evidence="4" id="KW-1185">Reference proteome</keyword>
<evidence type="ECO:0000313" key="3">
    <source>
        <dbReference type="EMBL" id="GHD30379.1"/>
    </source>
</evidence>
<feature type="region of interest" description="Disordered" evidence="1">
    <location>
        <begin position="54"/>
        <end position="126"/>
    </location>
</feature>
<sequence length="126" mass="12755">MNGMQSSPMAATALADTTELNTDLVTPGVLGFLVIFVIGLALYFLMRNMTGKLSRVRGEQEEDLAARREEKAGTAVPVDGAAERASASDDPGPEAGAAVAAETGQEAGNGGTAETRTGEDGGAAGR</sequence>
<proteinExistence type="predicted"/>